<dbReference type="PANTHER" id="PTHR30627">
    <property type="entry name" value="PEPTIDOGLYCAN D,D-TRANSPEPTIDASE"/>
    <property type="match status" value="1"/>
</dbReference>
<dbReference type="Pfam" id="PF03717">
    <property type="entry name" value="PBP_dimer"/>
    <property type="match status" value="1"/>
</dbReference>
<evidence type="ECO:0000256" key="6">
    <source>
        <dbReference type="ARBA" id="ARBA00022729"/>
    </source>
</evidence>
<comment type="catalytic activity">
    <reaction evidence="1">
        <text>a beta-lactam + H2O = a substituted beta-amino acid</text>
        <dbReference type="Rhea" id="RHEA:20401"/>
        <dbReference type="ChEBI" id="CHEBI:15377"/>
        <dbReference type="ChEBI" id="CHEBI:35627"/>
        <dbReference type="ChEBI" id="CHEBI:140347"/>
        <dbReference type="EC" id="3.5.2.6"/>
    </reaction>
</comment>
<feature type="region of interest" description="Disordered" evidence="10">
    <location>
        <begin position="461"/>
        <end position="483"/>
    </location>
</feature>
<dbReference type="EMBL" id="JACRSP010000002">
    <property type="protein sequence ID" value="MBC8536134.1"/>
    <property type="molecule type" value="Genomic_DNA"/>
</dbReference>
<keyword evidence="8" id="KW-0472">Membrane</keyword>
<evidence type="ECO:0000313" key="14">
    <source>
        <dbReference type="Proteomes" id="UP000620366"/>
    </source>
</evidence>
<keyword evidence="9" id="KW-0046">Antibiotic resistance</keyword>
<dbReference type="Gene3D" id="3.90.1310.10">
    <property type="entry name" value="Penicillin-binding protein 2a (Domain 2)"/>
    <property type="match status" value="1"/>
</dbReference>
<evidence type="ECO:0000256" key="4">
    <source>
        <dbReference type="ARBA" id="ARBA00007898"/>
    </source>
</evidence>
<dbReference type="GO" id="GO:0008800">
    <property type="term" value="F:beta-lactamase activity"/>
    <property type="evidence" value="ECO:0007669"/>
    <property type="project" value="UniProtKB-EC"/>
</dbReference>
<evidence type="ECO:0000259" key="12">
    <source>
        <dbReference type="Pfam" id="PF03717"/>
    </source>
</evidence>
<keyword evidence="6" id="KW-0732">Signal</keyword>
<evidence type="ECO:0000256" key="3">
    <source>
        <dbReference type="ARBA" id="ARBA00007171"/>
    </source>
</evidence>
<dbReference type="GO" id="GO:0046677">
    <property type="term" value="P:response to antibiotic"/>
    <property type="evidence" value="ECO:0007669"/>
    <property type="project" value="UniProtKB-KW"/>
</dbReference>
<dbReference type="Gene3D" id="3.40.710.10">
    <property type="entry name" value="DD-peptidase/beta-lactamase superfamily"/>
    <property type="match status" value="1"/>
</dbReference>
<evidence type="ECO:0000256" key="2">
    <source>
        <dbReference type="ARBA" id="ARBA00004370"/>
    </source>
</evidence>
<comment type="caution">
    <text evidence="13">The sequence shown here is derived from an EMBL/GenBank/DDBJ whole genome shotgun (WGS) entry which is preliminary data.</text>
</comment>
<keyword evidence="14" id="KW-1185">Reference proteome</keyword>
<dbReference type="InterPro" id="IPR001460">
    <property type="entry name" value="PCN-bd_Tpept"/>
</dbReference>
<feature type="domain" description="Penicillin-binding protein transpeptidase" evidence="11">
    <location>
        <begin position="226"/>
        <end position="532"/>
    </location>
</feature>
<evidence type="ECO:0000256" key="7">
    <source>
        <dbReference type="ARBA" id="ARBA00022801"/>
    </source>
</evidence>
<organism evidence="13 14">
    <name type="scientific">Feifania hominis</name>
    <dbReference type="NCBI Taxonomy" id="2763660"/>
    <lineage>
        <taxon>Bacteria</taxon>
        <taxon>Bacillati</taxon>
        <taxon>Bacillota</taxon>
        <taxon>Clostridia</taxon>
        <taxon>Eubacteriales</taxon>
        <taxon>Feifaniaceae</taxon>
        <taxon>Feifania</taxon>
    </lineage>
</organism>
<sequence length="542" mass="57554">MYRRSVAIFGTFVVILGILALKVASLAIIGGPEISATAQRQQEAVLTVAKKRGTIYDCNGVALVNNGKSLTAIVEPTFFADRQALYELLRPVALDISDEELLKKVERKSPFTLTVNRRLDEQKGLKIIDTVRRYEGAILAPHILGNVTADGLAGLSGIEKAFDELLADGGEMTASVTLDATGKPLEGLPVSIFSEHYDSKSGVVLTIDSKIQAIAEQAARDHFEKGAIVVAEAKTGKLRAVVSQPGFVLQKMSYYLSSDNGELLNRAFENYNVGSIFKLVVTAAYSEKEGKPYDKSVFCDGGITVGGRRFACHYANGHGWSDLTRGFTKSCNPFFIKMAQDTGYNEIIDMARRLGLDQKIVFADGLSARAGNLPEKSSGAPPALVANTAIGQGEIMASPAGLAQLTQVFANDGYKLPLTLIEGTVDEAGTFTPAEGVRGEQVVRPGTAELVRSLMEQTCQSGTGTTAVPEGSTAGGKTASAETGWREDGEAVIHGLFTGFFPAEDPQYVITVLVENGKSGSVAASPVFREIAEGILALEGGS</sequence>
<dbReference type="InterPro" id="IPR036138">
    <property type="entry name" value="PBP_dimer_sf"/>
</dbReference>
<dbReference type="Proteomes" id="UP000620366">
    <property type="component" value="Unassembled WGS sequence"/>
</dbReference>
<evidence type="ECO:0000256" key="9">
    <source>
        <dbReference type="ARBA" id="ARBA00023251"/>
    </source>
</evidence>
<gene>
    <name evidence="13" type="ORF">H8695_05440</name>
</gene>
<dbReference type="InterPro" id="IPR005311">
    <property type="entry name" value="PBP_dimer"/>
</dbReference>
<reference evidence="13" key="1">
    <citation type="submission" date="2020-08" db="EMBL/GenBank/DDBJ databases">
        <title>Genome public.</title>
        <authorList>
            <person name="Liu C."/>
            <person name="Sun Q."/>
        </authorList>
    </citation>
    <scope>NUCLEOTIDE SEQUENCE</scope>
    <source>
        <strain evidence="13">BX7</strain>
    </source>
</reference>
<protein>
    <recommendedName>
        <fullName evidence="5">beta-lactamase</fullName>
        <ecNumber evidence="5">3.5.2.6</ecNumber>
    </recommendedName>
</protein>
<dbReference type="SUPFAM" id="SSF56601">
    <property type="entry name" value="beta-lactamase/transpeptidase-like"/>
    <property type="match status" value="1"/>
</dbReference>
<evidence type="ECO:0000259" key="11">
    <source>
        <dbReference type="Pfam" id="PF00905"/>
    </source>
</evidence>
<dbReference type="PANTHER" id="PTHR30627:SF6">
    <property type="entry name" value="BETA-LACTAMASE YBXI-RELATED"/>
    <property type="match status" value="1"/>
</dbReference>
<dbReference type="InterPro" id="IPR012338">
    <property type="entry name" value="Beta-lactam/transpept-like"/>
</dbReference>
<comment type="similarity">
    <text evidence="4">Belongs to the class-D beta-lactamase family.</text>
</comment>
<keyword evidence="7" id="KW-0378">Hydrolase</keyword>
<dbReference type="AlphaFoldDB" id="A0A926HTR3"/>
<name>A0A926HTR3_9FIRM</name>
<dbReference type="GO" id="GO:0071555">
    <property type="term" value="P:cell wall organization"/>
    <property type="evidence" value="ECO:0007669"/>
    <property type="project" value="TreeGrafter"/>
</dbReference>
<accession>A0A926HTR3</accession>
<evidence type="ECO:0000313" key="13">
    <source>
        <dbReference type="EMBL" id="MBC8536134.1"/>
    </source>
</evidence>
<evidence type="ECO:0000256" key="8">
    <source>
        <dbReference type="ARBA" id="ARBA00023136"/>
    </source>
</evidence>
<dbReference type="RefSeq" id="WP_249299886.1">
    <property type="nucleotide sequence ID" value="NZ_JACRSP010000002.1"/>
</dbReference>
<dbReference type="SUPFAM" id="SSF56519">
    <property type="entry name" value="Penicillin binding protein dimerisation domain"/>
    <property type="match status" value="1"/>
</dbReference>
<proteinExistence type="inferred from homology"/>
<comment type="subcellular location">
    <subcellularLocation>
        <location evidence="2">Membrane</location>
    </subcellularLocation>
</comment>
<dbReference type="EC" id="3.5.2.6" evidence="5"/>
<dbReference type="GO" id="GO:0008658">
    <property type="term" value="F:penicillin binding"/>
    <property type="evidence" value="ECO:0007669"/>
    <property type="project" value="InterPro"/>
</dbReference>
<feature type="domain" description="Penicillin-binding protein dimerisation" evidence="12">
    <location>
        <begin position="51"/>
        <end position="186"/>
    </location>
</feature>
<evidence type="ECO:0000256" key="5">
    <source>
        <dbReference type="ARBA" id="ARBA00012865"/>
    </source>
</evidence>
<dbReference type="InterPro" id="IPR050515">
    <property type="entry name" value="Beta-lactam/transpept"/>
</dbReference>
<evidence type="ECO:0000256" key="10">
    <source>
        <dbReference type="SAM" id="MobiDB-lite"/>
    </source>
</evidence>
<dbReference type="Pfam" id="PF00905">
    <property type="entry name" value="Transpeptidase"/>
    <property type="match status" value="1"/>
</dbReference>
<evidence type="ECO:0000256" key="1">
    <source>
        <dbReference type="ARBA" id="ARBA00001526"/>
    </source>
</evidence>
<dbReference type="GO" id="GO:0005886">
    <property type="term" value="C:plasma membrane"/>
    <property type="evidence" value="ECO:0007669"/>
    <property type="project" value="TreeGrafter"/>
</dbReference>
<comment type="similarity">
    <text evidence="3">Belongs to the transpeptidase family.</text>
</comment>